<reference evidence="9 10" key="1">
    <citation type="submission" date="2014-11" db="EMBL/GenBank/DDBJ databases">
        <authorList>
            <person name="Wibberg Daniel"/>
        </authorList>
    </citation>
    <scope>NUCLEOTIDE SEQUENCE [LARGE SCALE GENOMIC DNA]</scope>
    <source>
        <strain evidence="9">Rhizoctonia solani AG1-IB 7/3/14</strain>
    </source>
</reference>
<dbReference type="GO" id="GO:0005524">
    <property type="term" value="F:ATP binding"/>
    <property type="evidence" value="ECO:0007669"/>
    <property type="project" value="UniProtKB-KW"/>
</dbReference>
<dbReference type="AlphaFoldDB" id="A0A0B7F917"/>
<dbReference type="GO" id="GO:0008841">
    <property type="term" value="F:dihydrofolate synthase activity"/>
    <property type="evidence" value="ECO:0007669"/>
    <property type="project" value="UniProtKB-EC"/>
</dbReference>
<dbReference type="PROSITE" id="PS01011">
    <property type="entry name" value="FOLYLPOLYGLU_SYNT_1"/>
    <property type="match status" value="1"/>
</dbReference>
<comment type="catalytic activity">
    <reaction evidence="7">
        <text>7,8-dihydropteroate + L-glutamate + ATP = 7,8-dihydrofolate + ADP + phosphate + H(+)</text>
        <dbReference type="Rhea" id="RHEA:23584"/>
        <dbReference type="ChEBI" id="CHEBI:15378"/>
        <dbReference type="ChEBI" id="CHEBI:17839"/>
        <dbReference type="ChEBI" id="CHEBI:29985"/>
        <dbReference type="ChEBI" id="CHEBI:30616"/>
        <dbReference type="ChEBI" id="CHEBI:43474"/>
        <dbReference type="ChEBI" id="CHEBI:57451"/>
        <dbReference type="ChEBI" id="CHEBI:456216"/>
        <dbReference type="EC" id="6.3.2.12"/>
    </reaction>
</comment>
<evidence type="ECO:0000259" key="8">
    <source>
        <dbReference type="Pfam" id="PF08245"/>
    </source>
</evidence>
<dbReference type="InterPro" id="IPR018109">
    <property type="entry name" value="Folylpolyglutamate_synth_CS"/>
</dbReference>
<dbReference type="GO" id="GO:0006730">
    <property type="term" value="P:one-carbon metabolic process"/>
    <property type="evidence" value="ECO:0007669"/>
    <property type="project" value="UniProtKB-KW"/>
</dbReference>
<protein>
    <recommendedName>
        <fullName evidence="7">Dihydrofolate synthetase</fullName>
        <ecNumber evidence="7">6.3.2.12</ecNumber>
    </recommendedName>
</protein>
<dbReference type="InterPro" id="IPR036565">
    <property type="entry name" value="Mur-like_cat_sf"/>
</dbReference>
<dbReference type="NCBIfam" id="TIGR01499">
    <property type="entry name" value="folC"/>
    <property type="match status" value="1"/>
</dbReference>
<keyword evidence="5 7" id="KW-0067">ATP-binding</keyword>
<keyword evidence="6" id="KW-0460">Magnesium</keyword>
<dbReference type="SUPFAM" id="SSF53623">
    <property type="entry name" value="MurD-like peptide ligases, catalytic domain"/>
    <property type="match status" value="1"/>
</dbReference>
<comment type="pathway">
    <text evidence="7">Cofactor biosynthesis; tetrahydrofolylpolyglutamate biosynthesis.</text>
</comment>
<dbReference type="InterPro" id="IPR001645">
    <property type="entry name" value="Folylpolyglutamate_synth"/>
</dbReference>
<dbReference type="Gene3D" id="3.40.1190.10">
    <property type="entry name" value="Mur-like, catalytic domain"/>
    <property type="match status" value="1"/>
</dbReference>
<proteinExistence type="inferred from homology"/>
<evidence type="ECO:0000256" key="6">
    <source>
        <dbReference type="ARBA" id="ARBA00022842"/>
    </source>
</evidence>
<evidence type="ECO:0000313" key="9">
    <source>
        <dbReference type="EMBL" id="CEL54551.1"/>
    </source>
</evidence>
<dbReference type="InterPro" id="IPR036615">
    <property type="entry name" value="Mur_ligase_C_dom_sf"/>
</dbReference>
<keyword evidence="4 7" id="KW-0547">Nucleotide-binding</keyword>
<evidence type="ECO:0000256" key="4">
    <source>
        <dbReference type="ARBA" id="ARBA00022741"/>
    </source>
</evidence>
<dbReference type="PIRSF" id="PIRSF001563">
    <property type="entry name" value="Folylpolyglu_synth"/>
    <property type="match status" value="1"/>
</dbReference>
<evidence type="ECO:0000256" key="7">
    <source>
        <dbReference type="PIRNR" id="PIRNR001563"/>
    </source>
</evidence>
<dbReference type="Pfam" id="PF08245">
    <property type="entry name" value="Mur_ligase_M"/>
    <property type="match status" value="1"/>
</dbReference>
<organism evidence="9 10">
    <name type="scientific">Thanatephorus cucumeris (strain AG1-IB / isolate 7/3/14)</name>
    <name type="common">Lettuce bottom rot fungus</name>
    <name type="synonym">Rhizoctonia solani</name>
    <dbReference type="NCBI Taxonomy" id="1108050"/>
    <lineage>
        <taxon>Eukaryota</taxon>
        <taxon>Fungi</taxon>
        <taxon>Dikarya</taxon>
        <taxon>Basidiomycota</taxon>
        <taxon>Agaricomycotina</taxon>
        <taxon>Agaricomycetes</taxon>
        <taxon>Cantharellales</taxon>
        <taxon>Ceratobasidiaceae</taxon>
        <taxon>Rhizoctonia</taxon>
        <taxon>Rhizoctonia solani AG-1</taxon>
    </lineage>
</organism>
<dbReference type="PANTHER" id="PTHR11136:SF0">
    <property type="entry name" value="DIHYDROFOLATE SYNTHETASE-RELATED"/>
    <property type="match status" value="1"/>
</dbReference>
<dbReference type="STRING" id="1108050.A0A0B7F917"/>
<accession>A0A0B7F917</accession>
<dbReference type="Proteomes" id="UP000059188">
    <property type="component" value="Unassembled WGS sequence"/>
</dbReference>
<dbReference type="OrthoDB" id="5212574at2759"/>
<keyword evidence="2 7" id="KW-0436">Ligase</keyword>
<dbReference type="EMBL" id="LN679116">
    <property type="protein sequence ID" value="CEL54551.1"/>
    <property type="molecule type" value="Genomic_DNA"/>
</dbReference>
<keyword evidence="3" id="KW-0479">Metal-binding</keyword>
<dbReference type="GO" id="GO:0004326">
    <property type="term" value="F:tetrahydrofolylpolyglutamate synthase activity"/>
    <property type="evidence" value="ECO:0007669"/>
    <property type="project" value="InterPro"/>
</dbReference>
<dbReference type="SUPFAM" id="SSF53244">
    <property type="entry name" value="MurD-like peptide ligases, peptide-binding domain"/>
    <property type="match status" value="1"/>
</dbReference>
<dbReference type="PROSITE" id="PS01012">
    <property type="entry name" value="FOLYLPOLYGLU_SYNT_2"/>
    <property type="match status" value="1"/>
</dbReference>
<comment type="similarity">
    <text evidence="1 7">Belongs to the folylpolyglutamate synthase family.</text>
</comment>
<dbReference type="InterPro" id="IPR013221">
    <property type="entry name" value="Mur_ligase_cen"/>
</dbReference>
<dbReference type="GO" id="GO:0005739">
    <property type="term" value="C:mitochondrion"/>
    <property type="evidence" value="ECO:0007669"/>
    <property type="project" value="TreeGrafter"/>
</dbReference>
<evidence type="ECO:0000256" key="3">
    <source>
        <dbReference type="ARBA" id="ARBA00022723"/>
    </source>
</evidence>
<evidence type="ECO:0000256" key="2">
    <source>
        <dbReference type="ARBA" id="ARBA00022598"/>
    </source>
</evidence>
<name>A0A0B7F917_THACB</name>
<dbReference type="PANTHER" id="PTHR11136">
    <property type="entry name" value="FOLYLPOLYGLUTAMATE SYNTHASE-RELATED"/>
    <property type="match status" value="1"/>
</dbReference>
<keyword evidence="10" id="KW-1185">Reference proteome</keyword>
<gene>
    <name evidence="9" type="ORF">RSOLAG1IB_07155</name>
</gene>
<evidence type="ECO:0000256" key="1">
    <source>
        <dbReference type="ARBA" id="ARBA00008276"/>
    </source>
</evidence>
<keyword evidence="7" id="KW-0554">One-carbon metabolism</keyword>
<evidence type="ECO:0000256" key="5">
    <source>
        <dbReference type="ARBA" id="ARBA00022840"/>
    </source>
</evidence>
<dbReference type="EC" id="6.3.2.12" evidence="7"/>
<dbReference type="GO" id="GO:0005829">
    <property type="term" value="C:cytosol"/>
    <property type="evidence" value="ECO:0007669"/>
    <property type="project" value="TreeGrafter"/>
</dbReference>
<dbReference type="Gene3D" id="3.90.190.20">
    <property type="entry name" value="Mur ligase, C-terminal domain"/>
    <property type="match status" value="1"/>
</dbReference>
<dbReference type="UniPathway" id="UPA00850"/>
<feature type="domain" description="Mur ligase central" evidence="8">
    <location>
        <begin position="28"/>
        <end position="270"/>
    </location>
</feature>
<evidence type="ECO:0000313" key="10">
    <source>
        <dbReference type="Proteomes" id="UP000059188"/>
    </source>
</evidence>
<dbReference type="GO" id="GO:0046872">
    <property type="term" value="F:metal ion binding"/>
    <property type="evidence" value="ECO:0007669"/>
    <property type="project" value="UniProtKB-KW"/>
</dbReference>
<sequence>MSGINLGLERVGRLMQLLPRYTRPTIHVAGTNGKGSVTTMIESVLREAGFSTGRFNSPHLVNVWDSIAFNTQPITESRYTSTRQYIQNLNSEHGIGASNFEQHAVSALTLFQEENVDVVVLEVGMGGLTDATNIVPDEAIAVSAITSVDYDHQGFLGNTISDIAAHKAGIIRPRRVCIIGPQAWAEAERTIQERIATIQAYSIPAPRATLRQWDYNEDGSPLPSFSVSPFHPPPPRPCSTQLPVRGGTLSASISLHGEHQLENVSTAVAALDALRSHTSCTSYFPQARFPRISDQHIKDGLRRARWPGRLSWHTIPSSSGKELVVLVDGAHNAASATSLSAYIDSLDSPSRPIFILSLSHSPAKPPTTTLAPLIRSGDRVILTSFSPVQDMPWVSPVESREITAAVENLVGPSGQTHTVADLKTGLARASELAGGSQDFIVVAGSLYLVADFYRATPTGDP</sequence>